<dbReference type="Proteomes" id="UP000812966">
    <property type="component" value="Unassembled WGS sequence"/>
</dbReference>
<dbReference type="GO" id="GO:0006412">
    <property type="term" value="P:translation"/>
    <property type="evidence" value="ECO:0007669"/>
    <property type="project" value="InterPro"/>
</dbReference>
<dbReference type="InterPro" id="IPR019926">
    <property type="entry name" value="Ribosomal_uL3_CS"/>
</dbReference>
<dbReference type="PROSITE" id="PS00474">
    <property type="entry name" value="RIBOSOMAL_L3"/>
    <property type="match status" value="1"/>
</dbReference>
<comment type="subcellular location">
    <subcellularLocation>
        <location evidence="1">Mitochondrion</location>
    </subcellularLocation>
</comment>
<evidence type="ECO:0000256" key="7">
    <source>
        <dbReference type="ARBA" id="ARBA00035209"/>
    </source>
</evidence>
<feature type="region of interest" description="Disordered" evidence="9">
    <location>
        <begin position="35"/>
        <end position="55"/>
    </location>
</feature>
<evidence type="ECO:0000256" key="8">
    <source>
        <dbReference type="RuleBase" id="RU003905"/>
    </source>
</evidence>
<dbReference type="AlphaFoldDB" id="A0A8K0JLV7"/>
<dbReference type="HAMAP" id="MF_01325_B">
    <property type="entry name" value="Ribosomal_uL3_B"/>
    <property type="match status" value="1"/>
</dbReference>
<dbReference type="PANTHER" id="PTHR11229:SF8">
    <property type="entry name" value="LARGE RIBOSOMAL SUBUNIT PROTEIN UL3M"/>
    <property type="match status" value="1"/>
</dbReference>
<dbReference type="EMBL" id="JABELV010000048">
    <property type="protein sequence ID" value="KAG7558202.1"/>
    <property type="molecule type" value="Genomic_DNA"/>
</dbReference>
<reference evidence="10" key="1">
    <citation type="submission" date="2020-04" db="EMBL/GenBank/DDBJ databases">
        <title>Analysis of mating type loci in Filobasidium floriforme.</title>
        <authorList>
            <person name="Nowrousian M."/>
        </authorList>
    </citation>
    <scope>NUCLEOTIDE SEQUENCE</scope>
    <source>
        <strain evidence="10">CBS 6242</strain>
    </source>
</reference>
<evidence type="ECO:0000256" key="6">
    <source>
        <dbReference type="ARBA" id="ARBA00023274"/>
    </source>
</evidence>
<protein>
    <recommendedName>
        <fullName evidence="7">Large ribosomal subunit protein uL3m</fullName>
    </recommendedName>
</protein>
<evidence type="ECO:0000256" key="9">
    <source>
        <dbReference type="SAM" id="MobiDB-lite"/>
    </source>
</evidence>
<evidence type="ECO:0000256" key="2">
    <source>
        <dbReference type="ARBA" id="ARBA00006540"/>
    </source>
</evidence>
<evidence type="ECO:0000256" key="4">
    <source>
        <dbReference type="ARBA" id="ARBA00022980"/>
    </source>
</evidence>
<dbReference type="Pfam" id="PF00297">
    <property type="entry name" value="Ribosomal_L3"/>
    <property type="match status" value="1"/>
</dbReference>
<name>A0A8K0JLV7_9TREE</name>
<dbReference type="GO" id="GO:0005762">
    <property type="term" value="C:mitochondrial large ribosomal subunit"/>
    <property type="evidence" value="ECO:0007669"/>
    <property type="project" value="TreeGrafter"/>
</dbReference>
<dbReference type="PANTHER" id="PTHR11229">
    <property type="entry name" value="50S RIBOSOMAL PROTEIN L3"/>
    <property type="match status" value="1"/>
</dbReference>
<keyword evidence="6 8" id="KW-0687">Ribonucleoprotein</keyword>
<dbReference type="FunFam" id="2.40.30.10:FF:000004">
    <property type="entry name" value="50S ribosomal protein L3"/>
    <property type="match status" value="1"/>
</dbReference>
<keyword evidence="4 8" id="KW-0689">Ribosomal protein</keyword>
<comment type="caution">
    <text evidence="10">The sequence shown here is derived from an EMBL/GenBank/DDBJ whole genome shotgun (WGS) entry which is preliminary data.</text>
</comment>
<gene>
    <name evidence="10" type="ORF">FFLO_02855</name>
</gene>
<proteinExistence type="inferred from homology"/>
<organism evidence="10 11">
    <name type="scientific">Filobasidium floriforme</name>
    <dbReference type="NCBI Taxonomy" id="5210"/>
    <lineage>
        <taxon>Eukaryota</taxon>
        <taxon>Fungi</taxon>
        <taxon>Dikarya</taxon>
        <taxon>Basidiomycota</taxon>
        <taxon>Agaricomycotina</taxon>
        <taxon>Tremellomycetes</taxon>
        <taxon>Filobasidiales</taxon>
        <taxon>Filobasidiaceae</taxon>
        <taxon>Filobasidium</taxon>
    </lineage>
</organism>
<evidence type="ECO:0000313" key="10">
    <source>
        <dbReference type="EMBL" id="KAG7558202.1"/>
    </source>
</evidence>
<dbReference type="GO" id="GO:0003735">
    <property type="term" value="F:structural constituent of ribosome"/>
    <property type="evidence" value="ECO:0007669"/>
    <property type="project" value="InterPro"/>
</dbReference>
<dbReference type="NCBIfam" id="TIGR03625">
    <property type="entry name" value="L3_bact"/>
    <property type="match status" value="1"/>
</dbReference>
<feature type="compositionally biased region" description="Low complexity" evidence="9">
    <location>
        <begin position="35"/>
        <end position="52"/>
    </location>
</feature>
<dbReference type="Gene3D" id="2.40.30.10">
    <property type="entry name" value="Translation factors"/>
    <property type="match status" value="2"/>
</dbReference>
<dbReference type="InterPro" id="IPR009000">
    <property type="entry name" value="Transl_B-barrel_sf"/>
</dbReference>
<dbReference type="InterPro" id="IPR019927">
    <property type="entry name" value="Ribosomal_uL3_bac/org-type"/>
</dbReference>
<dbReference type="SUPFAM" id="SSF50447">
    <property type="entry name" value="Translation proteins"/>
    <property type="match status" value="1"/>
</dbReference>
<dbReference type="OrthoDB" id="274683at2759"/>
<keyword evidence="11" id="KW-1185">Reference proteome</keyword>
<evidence type="ECO:0000256" key="3">
    <source>
        <dbReference type="ARBA" id="ARBA00022946"/>
    </source>
</evidence>
<evidence type="ECO:0000313" key="11">
    <source>
        <dbReference type="Proteomes" id="UP000812966"/>
    </source>
</evidence>
<keyword evidence="5" id="KW-0496">Mitochondrion</keyword>
<comment type="similarity">
    <text evidence="2 8">Belongs to the universal ribosomal protein uL3 family.</text>
</comment>
<evidence type="ECO:0000256" key="1">
    <source>
        <dbReference type="ARBA" id="ARBA00004173"/>
    </source>
</evidence>
<sequence length="328" mass="35037">MASNSLLASFRTLKLAASSPSCAACSTVLARGYATSSESAPPSSSTSQEAPSWTPYSQRTGLIARKRGMSAVWDDKGVRIPVTVLQLEDLQVVAHNPPAVPKPGQPAPFSSKPLLHALQLGTTDHPRPKRLSSQFRGQFKKAQVAPKRKIVEFRVTEDAVLPVGTTLSAAHFVPGQHVDVSGDSIGKGFAGAMKRHGFHGLKATHGVSLTHRSAGSTGQHQDPGRVIPGKKMAGHMGTTRTTVQNLPVVRIDTSLNLIFVKGCIPGFDDAYVEINDSKKKVRWAGMKAVRKGKQEGEWLEKSGVKGLPFPAGTDKGDWPEIVQMASKA</sequence>
<evidence type="ECO:0000256" key="5">
    <source>
        <dbReference type="ARBA" id="ARBA00023128"/>
    </source>
</evidence>
<accession>A0A8K0JLV7</accession>
<keyword evidence="3" id="KW-0809">Transit peptide</keyword>
<dbReference type="InterPro" id="IPR000597">
    <property type="entry name" value="Ribosomal_uL3"/>
</dbReference>
<dbReference type="Gene3D" id="3.30.160.810">
    <property type="match status" value="1"/>
</dbReference>